<reference evidence="2 4" key="1">
    <citation type="journal article" date="2018" name="BMC Genomics">
        <title>Comparative genomics of the wheat fungal pathogen Pyrenophora tritici-repentis reveals chromosomal variations and genome plasticity.</title>
        <authorList>
            <person name="Moolhuijzen P."/>
            <person name="See P.T."/>
            <person name="Hane J.K."/>
            <person name="Shi G."/>
            <person name="Liu Z."/>
            <person name="Oliver R.P."/>
            <person name="Moffat C.S."/>
        </authorList>
    </citation>
    <scope>NUCLEOTIDE SEQUENCE [LARGE SCALE GENOMIC DNA]</scope>
    <source>
        <strain evidence="2">M4</strain>
    </source>
</reference>
<evidence type="ECO:0000313" key="5">
    <source>
        <dbReference type="Proteomes" id="UP000249757"/>
    </source>
</evidence>
<proteinExistence type="predicted"/>
<name>A0A2W1F0R8_9PLEO</name>
<dbReference type="Proteomes" id="UP000245464">
    <property type="component" value="Chromosome 5"/>
</dbReference>
<evidence type="ECO:0000313" key="2">
    <source>
        <dbReference type="EMBL" id="KAF7570841.1"/>
    </source>
</evidence>
<keyword evidence="5" id="KW-1185">Reference proteome</keyword>
<organism evidence="2 4">
    <name type="scientific">Pyrenophora tritici-repentis</name>
    <dbReference type="NCBI Taxonomy" id="45151"/>
    <lineage>
        <taxon>Eukaryota</taxon>
        <taxon>Fungi</taxon>
        <taxon>Dikarya</taxon>
        <taxon>Ascomycota</taxon>
        <taxon>Pezizomycotina</taxon>
        <taxon>Dothideomycetes</taxon>
        <taxon>Pleosporomycetidae</taxon>
        <taxon>Pleosporales</taxon>
        <taxon>Pleosporineae</taxon>
        <taxon>Pleosporaceae</taxon>
        <taxon>Pyrenophora</taxon>
    </lineage>
</organism>
<comment type="caution">
    <text evidence="2">The sequence shown here is derived from an EMBL/GenBank/DDBJ whole genome shotgun (WGS) entry which is preliminary data.</text>
</comment>
<reference evidence="3" key="3">
    <citation type="journal article" date="2022" name="bioRxiv">
        <title>A global pangenome for the wheat fungal pathogen Pyrenophora tritici-repentis and prediction of effector protein structural homology.</title>
        <authorList>
            <person name="Moolhuijzen P."/>
            <person name="See P.T."/>
            <person name="Shi G."/>
            <person name="Powell H.R."/>
            <person name="Cockram J."/>
            <person name="Jorgensen L.N."/>
            <person name="Benslimane H."/>
            <person name="Strelkov S.E."/>
            <person name="Turner J."/>
            <person name="Liu Z."/>
            <person name="Moffat C.S."/>
        </authorList>
    </citation>
    <scope>NUCLEOTIDE SEQUENCE</scope>
    <source>
        <strain evidence="3">86-124</strain>
    </source>
</reference>
<dbReference type="Proteomes" id="UP000249757">
    <property type="component" value="Unassembled WGS sequence"/>
</dbReference>
<dbReference type="AlphaFoldDB" id="A0A2W1F0R8"/>
<accession>A0A2W1F0R8</accession>
<evidence type="ECO:0000313" key="3">
    <source>
        <dbReference type="EMBL" id="KAI1514266.1"/>
    </source>
</evidence>
<feature type="compositionally biased region" description="Polar residues" evidence="1">
    <location>
        <begin position="1"/>
        <end position="11"/>
    </location>
</feature>
<reference evidence="5" key="4">
    <citation type="journal article" date="2022" name="Microb. Genom.">
        <title>A global pangenome for the wheat fungal pathogen Pyrenophora tritici-repentis and prediction of effector protein structural homology.</title>
        <authorList>
            <person name="Moolhuijzen P.M."/>
            <person name="See P.T."/>
            <person name="Shi G."/>
            <person name="Powell H.R."/>
            <person name="Cockram J."/>
            <person name="Jorgensen L.N."/>
            <person name="Benslimane H."/>
            <person name="Strelkov S.E."/>
            <person name="Turner J."/>
            <person name="Liu Z."/>
            <person name="Moffat C.S."/>
        </authorList>
    </citation>
    <scope>NUCLEOTIDE SEQUENCE [LARGE SCALE GENOMIC DNA]</scope>
</reference>
<dbReference type="OrthoDB" id="3648559at2759"/>
<evidence type="ECO:0000256" key="1">
    <source>
        <dbReference type="SAM" id="MobiDB-lite"/>
    </source>
</evidence>
<dbReference type="EMBL" id="NRDI02000008">
    <property type="protein sequence ID" value="KAI1514266.1"/>
    <property type="molecule type" value="Genomic_DNA"/>
</dbReference>
<gene>
    <name evidence="3" type="ORF">Ptr86124_006896</name>
    <name evidence="2" type="ORF">PtrM4_108430</name>
</gene>
<evidence type="ECO:0000313" key="4">
    <source>
        <dbReference type="Proteomes" id="UP000245464"/>
    </source>
</evidence>
<reference evidence="3" key="2">
    <citation type="submission" date="2021-05" db="EMBL/GenBank/DDBJ databases">
        <authorList>
            <person name="Moolhuijzen P.M."/>
            <person name="Moffat C.S."/>
        </authorList>
    </citation>
    <scope>NUCLEOTIDE SEQUENCE</scope>
    <source>
        <strain evidence="3">86-124</strain>
    </source>
</reference>
<sequence length="83" mass="9149">MRGGWTSSELIRSSRGMAQGRNGSRIYNPFLASKAMKLKLSGQVSMEISERRQVGDAANMFAAQAKGDADKPWWRNVGMEEGV</sequence>
<dbReference type="EMBL" id="NQIK02000005">
    <property type="protein sequence ID" value="KAF7570841.1"/>
    <property type="molecule type" value="Genomic_DNA"/>
</dbReference>
<feature type="region of interest" description="Disordered" evidence="1">
    <location>
        <begin position="1"/>
        <end position="23"/>
    </location>
</feature>
<protein>
    <submittedName>
        <fullName evidence="2">Uncharacterized protein</fullName>
    </submittedName>
</protein>